<dbReference type="Proteomes" id="UP000199460">
    <property type="component" value="Unassembled WGS sequence"/>
</dbReference>
<dbReference type="InterPro" id="IPR003594">
    <property type="entry name" value="HATPase_dom"/>
</dbReference>
<evidence type="ECO:0000256" key="2">
    <source>
        <dbReference type="ARBA" id="ARBA00004141"/>
    </source>
</evidence>
<evidence type="ECO:0000256" key="5">
    <source>
        <dbReference type="ARBA" id="ARBA00022679"/>
    </source>
</evidence>
<name>A0A1H0XH04_9GAMM</name>
<evidence type="ECO:0000256" key="4">
    <source>
        <dbReference type="ARBA" id="ARBA00022553"/>
    </source>
</evidence>
<dbReference type="InterPro" id="IPR003660">
    <property type="entry name" value="HAMP_dom"/>
</dbReference>
<dbReference type="PANTHER" id="PTHR45436:SF14">
    <property type="entry name" value="SENSOR PROTEIN QSEC"/>
    <property type="match status" value="1"/>
</dbReference>
<keyword evidence="17" id="KW-1185">Reference proteome</keyword>
<dbReference type="SMART" id="SM00388">
    <property type="entry name" value="HisKA"/>
    <property type="match status" value="1"/>
</dbReference>
<evidence type="ECO:0000256" key="7">
    <source>
        <dbReference type="ARBA" id="ARBA00022741"/>
    </source>
</evidence>
<dbReference type="SUPFAM" id="SSF47384">
    <property type="entry name" value="Homodimeric domain of signal transducing histidine kinase"/>
    <property type="match status" value="1"/>
</dbReference>
<dbReference type="CDD" id="cd00075">
    <property type="entry name" value="HATPase"/>
    <property type="match status" value="1"/>
</dbReference>
<dbReference type="PROSITE" id="PS50885">
    <property type="entry name" value="HAMP"/>
    <property type="match status" value="1"/>
</dbReference>
<dbReference type="OrthoDB" id="9809766at2"/>
<feature type="transmembrane region" description="Helical" evidence="13">
    <location>
        <begin position="203"/>
        <end position="225"/>
    </location>
</feature>
<dbReference type="GeneID" id="300933880"/>
<keyword evidence="6 13" id="KW-0812">Transmembrane</keyword>
<dbReference type="PROSITE" id="PS50109">
    <property type="entry name" value="HIS_KIN"/>
    <property type="match status" value="1"/>
</dbReference>
<comment type="catalytic activity">
    <reaction evidence="1">
        <text>ATP + protein L-histidine = ADP + protein N-phospho-L-histidine.</text>
        <dbReference type="EC" id="2.7.13.3"/>
    </reaction>
</comment>
<evidence type="ECO:0000259" key="15">
    <source>
        <dbReference type="PROSITE" id="PS50885"/>
    </source>
</evidence>
<dbReference type="RefSeq" id="WP_090434236.1">
    <property type="nucleotide sequence ID" value="NZ_FNJJ01000016.1"/>
</dbReference>
<keyword evidence="4" id="KW-0597">Phosphoprotein</keyword>
<dbReference type="InterPro" id="IPR004358">
    <property type="entry name" value="Sig_transdc_His_kin-like_C"/>
</dbReference>
<dbReference type="InterPro" id="IPR003661">
    <property type="entry name" value="HisK_dim/P_dom"/>
</dbReference>
<dbReference type="PRINTS" id="PR00344">
    <property type="entry name" value="BCTRLSENSOR"/>
</dbReference>
<feature type="domain" description="Histidine kinase" evidence="14">
    <location>
        <begin position="279"/>
        <end position="491"/>
    </location>
</feature>
<dbReference type="EMBL" id="FNJJ01000016">
    <property type="protein sequence ID" value="SDQ02059.1"/>
    <property type="molecule type" value="Genomic_DNA"/>
</dbReference>
<dbReference type="CDD" id="cd00082">
    <property type="entry name" value="HisKA"/>
    <property type="match status" value="1"/>
</dbReference>
<dbReference type="InterPro" id="IPR036097">
    <property type="entry name" value="HisK_dim/P_sf"/>
</dbReference>
<evidence type="ECO:0000256" key="3">
    <source>
        <dbReference type="ARBA" id="ARBA00012438"/>
    </source>
</evidence>
<dbReference type="SUPFAM" id="SSF55874">
    <property type="entry name" value="ATPase domain of HSP90 chaperone/DNA topoisomerase II/histidine kinase"/>
    <property type="match status" value="1"/>
</dbReference>
<evidence type="ECO:0000313" key="17">
    <source>
        <dbReference type="Proteomes" id="UP000199460"/>
    </source>
</evidence>
<dbReference type="InterPro" id="IPR036890">
    <property type="entry name" value="HATPase_C_sf"/>
</dbReference>
<keyword evidence="5" id="KW-0808">Transferase</keyword>
<evidence type="ECO:0000256" key="9">
    <source>
        <dbReference type="ARBA" id="ARBA00022840"/>
    </source>
</evidence>
<evidence type="ECO:0000256" key="1">
    <source>
        <dbReference type="ARBA" id="ARBA00000085"/>
    </source>
</evidence>
<evidence type="ECO:0000256" key="6">
    <source>
        <dbReference type="ARBA" id="ARBA00022692"/>
    </source>
</evidence>
<dbReference type="EC" id="2.7.13.3" evidence="3"/>
<dbReference type="GO" id="GO:0000155">
    <property type="term" value="F:phosphorelay sensor kinase activity"/>
    <property type="evidence" value="ECO:0007669"/>
    <property type="project" value="InterPro"/>
</dbReference>
<organism evidence="16 17">
    <name type="scientific">Ectopseudomonas guguanensis</name>
    <dbReference type="NCBI Taxonomy" id="1198456"/>
    <lineage>
        <taxon>Bacteria</taxon>
        <taxon>Pseudomonadati</taxon>
        <taxon>Pseudomonadota</taxon>
        <taxon>Gammaproteobacteria</taxon>
        <taxon>Pseudomonadales</taxon>
        <taxon>Pseudomonadaceae</taxon>
        <taxon>Ectopseudomonas</taxon>
    </lineage>
</organism>
<protein>
    <recommendedName>
        <fullName evidence="3">histidine kinase</fullName>
        <ecNumber evidence="3">2.7.13.3</ecNumber>
    </recommendedName>
</protein>
<keyword evidence="9" id="KW-0067">ATP-binding</keyword>
<dbReference type="Pfam" id="PF00512">
    <property type="entry name" value="HisKA"/>
    <property type="match status" value="1"/>
</dbReference>
<dbReference type="Gene3D" id="1.10.287.130">
    <property type="match status" value="1"/>
</dbReference>
<accession>A0A1H0XH04</accession>
<keyword evidence="7" id="KW-0547">Nucleotide-binding</keyword>
<dbReference type="InterPro" id="IPR005467">
    <property type="entry name" value="His_kinase_dom"/>
</dbReference>
<dbReference type="InterPro" id="IPR050428">
    <property type="entry name" value="TCS_sensor_his_kinase"/>
</dbReference>
<keyword evidence="12 13" id="KW-0472">Membrane</keyword>
<dbReference type="SMART" id="SM00387">
    <property type="entry name" value="HATPase_c"/>
    <property type="match status" value="1"/>
</dbReference>
<keyword evidence="8 16" id="KW-0418">Kinase</keyword>
<evidence type="ECO:0000256" key="11">
    <source>
        <dbReference type="ARBA" id="ARBA00023012"/>
    </source>
</evidence>
<gene>
    <name evidence="16" type="ORF">SAMN05216213_11692</name>
</gene>
<keyword evidence="11" id="KW-0902">Two-component regulatory system</keyword>
<evidence type="ECO:0000256" key="12">
    <source>
        <dbReference type="ARBA" id="ARBA00023136"/>
    </source>
</evidence>
<evidence type="ECO:0000256" key="13">
    <source>
        <dbReference type="SAM" id="Phobius"/>
    </source>
</evidence>
<sequence length="498" mass="55558">MRLLKTFGSIRTRLLVLLLLLVAGSFGLISHKIYNDSVHEVRELFDAQLAQTARLLMGLVRHDLSESERREMQTVLDEALLLHSARNPDNLLGHEYEGKLAFQMLDDDGELLFQSASAPPGLLNDMIEQLGLVLPDNDQPMQQRLAQLARYLIGYHTLNIGEHRWRVFVLHDSRDYHWVLAGEREDVRGELIDKIARRSLQPLLIGLPIVGLLLWLTVGWGLYPLKRMADAIRGRAPDNLAPLVFPPLPNELEPMAAALNRLLMQVNQLLEQEKRFIADAAHELRTPLAVLRIHAQNALEAPDSVDREEALRQLGGGVDRATRVVAQLLTLARLDPNGIRLNMSDLDLLAFLRSELAELTPLALNRRQELILEAQEPADYRLPADAPSLGILLQNLVSNAVQYTPEGGCIQVQLQATPQELLLQVLDNGPGVPVELRERLFERFYRIGDGQGAGLGLSIVRRVVELHQGSIALDESPLGGLRVSVRLPRHAVGGEART</sequence>
<dbReference type="PANTHER" id="PTHR45436">
    <property type="entry name" value="SENSOR HISTIDINE KINASE YKOH"/>
    <property type="match status" value="1"/>
</dbReference>
<dbReference type="Gene3D" id="3.30.565.10">
    <property type="entry name" value="Histidine kinase-like ATPase, C-terminal domain"/>
    <property type="match status" value="1"/>
</dbReference>
<keyword evidence="10 13" id="KW-1133">Transmembrane helix</keyword>
<dbReference type="GO" id="GO:0005524">
    <property type="term" value="F:ATP binding"/>
    <property type="evidence" value="ECO:0007669"/>
    <property type="project" value="UniProtKB-KW"/>
</dbReference>
<dbReference type="GO" id="GO:0005886">
    <property type="term" value="C:plasma membrane"/>
    <property type="evidence" value="ECO:0007669"/>
    <property type="project" value="TreeGrafter"/>
</dbReference>
<proteinExistence type="predicted"/>
<evidence type="ECO:0000259" key="14">
    <source>
        <dbReference type="PROSITE" id="PS50109"/>
    </source>
</evidence>
<dbReference type="AlphaFoldDB" id="A0A1H0XH04"/>
<evidence type="ECO:0000256" key="8">
    <source>
        <dbReference type="ARBA" id="ARBA00022777"/>
    </source>
</evidence>
<evidence type="ECO:0000313" key="16">
    <source>
        <dbReference type="EMBL" id="SDQ02059.1"/>
    </source>
</evidence>
<dbReference type="Pfam" id="PF02518">
    <property type="entry name" value="HATPase_c"/>
    <property type="match status" value="1"/>
</dbReference>
<comment type="subcellular location">
    <subcellularLocation>
        <location evidence="2">Membrane</location>
        <topology evidence="2">Multi-pass membrane protein</topology>
    </subcellularLocation>
</comment>
<reference evidence="17" key="1">
    <citation type="submission" date="2016-10" db="EMBL/GenBank/DDBJ databases">
        <authorList>
            <person name="Varghese N."/>
            <person name="Submissions S."/>
        </authorList>
    </citation>
    <scope>NUCLEOTIDE SEQUENCE [LARGE SCALE GENOMIC DNA]</scope>
    <source>
        <strain evidence="17">JCM 18416</strain>
    </source>
</reference>
<evidence type="ECO:0000256" key="10">
    <source>
        <dbReference type="ARBA" id="ARBA00022989"/>
    </source>
</evidence>
<feature type="domain" description="HAMP" evidence="15">
    <location>
        <begin position="219"/>
        <end position="271"/>
    </location>
</feature>